<dbReference type="STRING" id="933084.A0A067QFV1"/>
<dbReference type="Gene3D" id="3.80.10.10">
    <property type="entry name" value="Ribonuclease Inhibitor"/>
    <property type="match status" value="1"/>
</dbReference>
<evidence type="ECO:0000313" key="3">
    <source>
        <dbReference type="EMBL" id="KDQ62392.1"/>
    </source>
</evidence>
<feature type="region of interest" description="Disordered" evidence="1">
    <location>
        <begin position="1"/>
        <end position="22"/>
    </location>
</feature>
<dbReference type="InParanoid" id="A0A067QFV1"/>
<evidence type="ECO:0000259" key="2">
    <source>
        <dbReference type="PROSITE" id="PS50181"/>
    </source>
</evidence>
<dbReference type="HOGENOM" id="CLU_573713_0_0_1"/>
<dbReference type="SUPFAM" id="SSF52047">
    <property type="entry name" value="RNI-like"/>
    <property type="match status" value="1"/>
</dbReference>
<feature type="domain" description="F-box" evidence="2">
    <location>
        <begin position="31"/>
        <end position="81"/>
    </location>
</feature>
<dbReference type="Proteomes" id="UP000027265">
    <property type="component" value="Unassembled WGS sequence"/>
</dbReference>
<accession>A0A067QFV1</accession>
<dbReference type="InterPro" id="IPR001810">
    <property type="entry name" value="F-box_dom"/>
</dbReference>
<evidence type="ECO:0000313" key="4">
    <source>
        <dbReference type="Proteomes" id="UP000027265"/>
    </source>
</evidence>
<dbReference type="SUPFAM" id="SSF81383">
    <property type="entry name" value="F-box domain"/>
    <property type="match status" value="1"/>
</dbReference>
<proteinExistence type="predicted"/>
<sequence>MGQTRLASTDRNPDTDEADTLSVPKTDLAVHPFIEQLPPEILAQAFEVYAAEADIAPITLSRVCKYWRDVVSSWPCIWQRISLDESSRSVESLRKQAELWVIRSDPLAFDVEVNIESGNNLLPLLAPFFQHVKRWRTCKIRGKWEEDISIPLLFEGMERFMPHCVNQVEVTVEDDETDESSINPPTTPTLREWGGSLVMHVTVTALPQPHLIAPVPIDTLIFHEITLDLATHPLELLTFLTAFPELQSLNIESWAQETERLENDAPMVFLPQLRVLQLKSTCSTRLILSHLHAPSLKQLYLEHLNVDFRINPETFSESGDSEDEAHDFSQSPWSDHATGMGLRSLIKRCNPPLNLLQMDYADMRTKDFIWCFNRLTSLRVFRIVASDMSDKVIDLLAPYPKKEPADSDGEDVDSKTLRLPQLQELELYNCQRLSGDAVVEALQERVTFSGRKDRHDGFASLNRVVIVGCQDFRHHHGRALGKVLGSRLRTS</sequence>
<keyword evidence="4" id="KW-1185">Reference proteome</keyword>
<dbReference type="Pfam" id="PF12937">
    <property type="entry name" value="F-box-like"/>
    <property type="match status" value="1"/>
</dbReference>
<feature type="compositionally biased region" description="Polar residues" evidence="1">
    <location>
        <begin position="1"/>
        <end position="10"/>
    </location>
</feature>
<dbReference type="Gene3D" id="1.20.1280.50">
    <property type="match status" value="1"/>
</dbReference>
<evidence type="ECO:0000256" key="1">
    <source>
        <dbReference type="SAM" id="MobiDB-lite"/>
    </source>
</evidence>
<organism evidence="3 4">
    <name type="scientific">Jaapia argillacea MUCL 33604</name>
    <dbReference type="NCBI Taxonomy" id="933084"/>
    <lineage>
        <taxon>Eukaryota</taxon>
        <taxon>Fungi</taxon>
        <taxon>Dikarya</taxon>
        <taxon>Basidiomycota</taxon>
        <taxon>Agaricomycotina</taxon>
        <taxon>Agaricomycetes</taxon>
        <taxon>Agaricomycetidae</taxon>
        <taxon>Jaapiales</taxon>
        <taxon>Jaapiaceae</taxon>
        <taxon>Jaapia</taxon>
    </lineage>
</organism>
<dbReference type="AlphaFoldDB" id="A0A067QFV1"/>
<reference evidence="4" key="1">
    <citation type="journal article" date="2014" name="Proc. Natl. Acad. Sci. U.S.A.">
        <title>Extensive sampling of basidiomycete genomes demonstrates inadequacy of the white-rot/brown-rot paradigm for wood decay fungi.</title>
        <authorList>
            <person name="Riley R."/>
            <person name="Salamov A.A."/>
            <person name="Brown D.W."/>
            <person name="Nagy L.G."/>
            <person name="Floudas D."/>
            <person name="Held B.W."/>
            <person name="Levasseur A."/>
            <person name="Lombard V."/>
            <person name="Morin E."/>
            <person name="Otillar R."/>
            <person name="Lindquist E.A."/>
            <person name="Sun H."/>
            <person name="LaButti K.M."/>
            <person name="Schmutz J."/>
            <person name="Jabbour D."/>
            <person name="Luo H."/>
            <person name="Baker S.E."/>
            <person name="Pisabarro A.G."/>
            <person name="Walton J.D."/>
            <person name="Blanchette R.A."/>
            <person name="Henrissat B."/>
            <person name="Martin F."/>
            <person name="Cullen D."/>
            <person name="Hibbett D.S."/>
            <person name="Grigoriev I.V."/>
        </authorList>
    </citation>
    <scope>NUCLEOTIDE SEQUENCE [LARGE SCALE GENOMIC DNA]</scope>
    <source>
        <strain evidence="4">MUCL 33604</strain>
    </source>
</reference>
<dbReference type="InterPro" id="IPR032675">
    <property type="entry name" value="LRR_dom_sf"/>
</dbReference>
<dbReference type="EMBL" id="KL197711">
    <property type="protein sequence ID" value="KDQ62392.1"/>
    <property type="molecule type" value="Genomic_DNA"/>
</dbReference>
<name>A0A067QFV1_9AGAM</name>
<dbReference type="InterPro" id="IPR036047">
    <property type="entry name" value="F-box-like_dom_sf"/>
</dbReference>
<protein>
    <recommendedName>
        <fullName evidence="2">F-box domain-containing protein</fullName>
    </recommendedName>
</protein>
<dbReference type="PROSITE" id="PS50181">
    <property type="entry name" value="FBOX"/>
    <property type="match status" value="1"/>
</dbReference>
<dbReference type="OrthoDB" id="3359674at2759"/>
<gene>
    <name evidence="3" type="ORF">JAAARDRAFT_149247</name>
</gene>